<dbReference type="STRING" id="1191523.MROS_0676"/>
<proteinExistence type="predicted"/>
<dbReference type="EMBL" id="CP003557">
    <property type="protein sequence ID" value="AFN73919.1"/>
    <property type="molecule type" value="Genomic_DNA"/>
</dbReference>
<keyword evidence="2" id="KW-1185">Reference proteome</keyword>
<dbReference type="KEGG" id="mro:MROS_0676"/>
<dbReference type="Proteomes" id="UP000009011">
    <property type="component" value="Chromosome"/>
</dbReference>
<evidence type="ECO:0000313" key="1">
    <source>
        <dbReference type="EMBL" id="AFN73919.1"/>
    </source>
</evidence>
<dbReference type="OrthoDB" id="1492607at2"/>
<dbReference type="Gene3D" id="2.40.160.20">
    <property type="match status" value="1"/>
</dbReference>
<dbReference type="HOGENOM" id="CLU_085367_0_0_10"/>
<dbReference type="SUPFAM" id="SSF56925">
    <property type="entry name" value="OMPA-like"/>
    <property type="match status" value="1"/>
</dbReference>
<dbReference type="InterPro" id="IPR011250">
    <property type="entry name" value="OMP/PagP_B-barrel"/>
</dbReference>
<evidence type="ECO:0000313" key="2">
    <source>
        <dbReference type="Proteomes" id="UP000009011"/>
    </source>
</evidence>
<gene>
    <name evidence="1" type="ordered locus">MROS_0676</name>
</gene>
<accession>I6ZPH4</accession>
<reference evidence="1 2" key="1">
    <citation type="journal article" date="2013" name="PLoS ONE">
        <title>Genomic analysis of Melioribacter roseus, facultatively anaerobic organotrophic bacterium representing a novel deep lineage within Bacteriodetes/Chlorobi group.</title>
        <authorList>
            <person name="Kadnikov V.V."/>
            <person name="Mardanov A.V."/>
            <person name="Podosokorskaya O.A."/>
            <person name="Gavrilov S.N."/>
            <person name="Kublanov I.V."/>
            <person name="Beletsky A.V."/>
            <person name="Bonch-Osmolovskaya E.A."/>
            <person name="Ravin N.V."/>
        </authorList>
    </citation>
    <scope>NUCLEOTIDE SEQUENCE [LARGE SCALE GENOMIC DNA]</scope>
    <source>
        <strain evidence="2">JCM 17771 / P3M-2</strain>
    </source>
</reference>
<evidence type="ECO:0008006" key="3">
    <source>
        <dbReference type="Google" id="ProtNLM"/>
    </source>
</evidence>
<dbReference type="AlphaFoldDB" id="I6ZPH4"/>
<dbReference type="RefSeq" id="WP_014855356.1">
    <property type="nucleotide sequence ID" value="NC_018178.1"/>
</dbReference>
<organism evidence="1 2">
    <name type="scientific">Melioribacter roseus (strain DSM 23840 / JCM 17771 / VKM B-2668 / P3M-2)</name>
    <dbReference type="NCBI Taxonomy" id="1191523"/>
    <lineage>
        <taxon>Bacteria</taxon>
        <taxon>Pseudomonadati</taxon>
        <taxon>Ignavibacteriota</taxon>
        <taxon>Ignavibacteria</taxon>
        <taxon>Ignavibacteriales</taxon>
        <taxon>Melioribacteraceae</taxon>
        <taxon>Melioribacter</taxon>
    </lineage>
</organism>
<protein>
    <recommendedName>
        <fullName evidence="3">Outer membrane protein beta-barrel domain-containing protein</fullName>
    </recommendedName>
</protein>
<name>I6ZPH4_MELRP</name>
<sequence>MVKKIFVLIVLAATCAYGQSLGGSLMLGFPQSEFKDNVNRAGYGIQFQGQLWETTREMPYTFGLSFSYMVYGEVSETRPFPGFPEVYLDVNRMNNMANAHFLFYLSPFEGAFRPYLEGLFGGSYLFTTSEVKSRHSDEPFAEDTNYDDFNWSYGGGFGTQFLLTENLPGINSLFLDVKFRYLYGTEAEYLTEEDIEIVSMTQVRYNVRRSRTDVLTFGIGVVVNF</sequence>